<dbReference type="GO" id="GO:0044718">
    <property type="term" value="P:siderophore transmembrane transport"/>
    <property type="evidence" value="ECO:0007669"/>
    <property type="project" value="TreeGrafter"/>
</dbReference>
<dbReference type="GO" id="GO:0015344">
    <property type="term" value="F:siderophore uptake transmembrane transporter activity"/>
    <property type="evidence" value="ECO:0007669"/>
    <property type="project" value="TreeGrafter"/>
</dbReference>
<dbReference type="STRING" id="649349.Lbys_1974"/>
<dbReference type="InterPro" id="IPR039426">
    <property type="entry name" value="TonB-dep_rcpt-like"/>
</dbReference>
<dbReference type="KEGG" id="lby:Lbys_1974"/>
<dbReference type="Proteomes" id="UP000007435">
    <property type="component" value="Chromosome"/>
</dbReference>
<keyword evidence="1" id="KW-0732">Signal</keyword>
<sequence length="389" mass="43185">MKYCLIFTFSLLLPTISYCQKQIGGRILKDDNSPAKFIQVSLLKADSTFLVASLTDSLGQYKFDSLKSGSYYISLGKIIYQEIEISENDQKISVEDTYVRKKEILLNEVKIKAFKNSIERDLDKLIVKIDDIILSKGRNAFELLSILPGIKYSPNGGLTVNGRGTPLFLIDGKPIGNNGKQSTSILSSMSAENIDKIEISTTPSSKYDSEGSGGIINIITKKNKSFSDIRTTIGGQLFPMKGISGSDFLTKGIGANFAFRLKKLNTNFTLDYTKSENIQNSRSERYFKDSKSIIENIRNLHTNSKSLSSRLVSSYEINKKISIDLSGSIIATIPSKSHSKESFYTLDSTTSSDLNLKTNLRIASINFGTSHTYTVSTRRTTCLIPEDYS</sequence>
<dbReference type="EMBL" id="CP002305">
    <property type="protein sequence ID" value="ADQ17672.1"/>
    <property type="molecule type" value="Genomic_DNA"/>
</dbReference>
<dbReference type="AlphaFoldDB" id="E4RSD6"/>
<accession>E4RSD6</accession>
<dbReference type="OrthoDB" id="905812at2"/>
<dbReference type="SUPFAM" id="SSF56935">
    <property type="entry name" value="Porins"/>
    <property type="match status" value="1"/>
</dbReference>
<gene>
    <name evidence="3" type="ordered locus">Lbys_1974</name>
</gene>
<protein>
    <submittedName>
        <fullName evidence="3">TonB-dependent receptor plug</fullName>
    </submittedName>
</protein>
<dbReference type="eggNOG" id="COG1629">
    <property type="taxonomic scope" value="Bacteria"/>
</dbReference>
<dbReference type="InterPro" id="IPR012910">
    <property type="entry name" value="Plug_dom"/>
</dbReference>
<dbReference type="HOGENOM" id="CLU_709397_0_0_10"/>
<organism evidence="3 4">
    <name type="scientific">Leadbetterella byssophila (strain DSM 17132 / JCM 16389 / KACC 11308 / NBRC 106382 / 4M15)</name>
    <dbReference type="NCBI Taxonomy" id="649349"/>
    <lineage>
        <taxon>Bacteria</taxon>
        <taxon>Pseudomonadati</taxon>
        <taxon>Bacteroidota</taxon>
        <taxon>Cytophagia</taxon>
        <taxon>Cytophagales</taxon>
        <taxon>Leadbetterellaceae</taxon>
        <taxon>Leadbetterella</taxon>
    </lineage>
</organism>
<keyword evidence="4" id="KW-1185">Reference proteome</keyword>
<proteinExistence type="predicted"/>
<dbReference type="Gene3D" id="2.170.130.10">
    <property type="entry name" value="TonB-dependent receptor, plug domain"/>
    <property type="match status" value="1"/>
</dbReference>
<dbReference type="Pfam" id="PF07715">
    <property type="entry name" value="Plug"/>
    <property type="match status" value="1"/>
</dbReference>
<evidence type="ECO:0000256" key="1">
    <source>
        <dbReference type="ARBA" id="ARBA00022729"/>
    </source>
</evidence>
<dbReference type="PANTHER" id="PTHR30069">
    <property type="entry name" value="TONB-DEPENDENT OUTER MEMBRANE RECEPTOR"/>
    <property type="match status" value="1"/>
</dbReference>
<reference evidence="3 4" key="2">
    <citation type="journal article" date="2011" name="Stand. Genomic Sci.">
        <title>Complete genome sequence of Leadbetterella byssophila type strain (4M15).</title>
        <authorList>
            <person name="Abt B."/>
            <person name="Teshima H."/>
            <person name="Lucas S."/>
            <person name="Lapidus A."/>
            <person name="Del Rio T.G."/>
            <person name="Nolan M."/>
            <person name="Tice H."/>
            <person name="Cheng J.F."/>
            <person name="Pitluck S."/>
            <person name="Liolios K."/>
            <person name="Pagani I."/>
            <person name="Ivanova N."/>
            <person name="Mavromatis K."/>
            <person name="Pati A."/>
            <person name="Tapia R."/>
            <person name="Han C."/>
            <person name="Goodwin L."/>
            <person name="Chen A."/>
            <person name="Palaniappan K."/>
            <person name="Land M."/>
            <person name="Hauser L."/>
            <person name="Chang Y.J."/>
            <person name="Jeffries C.D."/>
            <person name="Rohde M."/>
            <person name="Goker M."/>
            <person name="Tindall B.J."/>
            <person name="Detter J.C."/>
            <person name="Woyke T."/>
            <person name="Bristow J."/>
            <person name="Eisen J.A."/>
            <person name="Markowitz V."/>
            <person name="Hugenholtz P."/>
            <person name="Klenk H.P."/>
            <person name="Kyrpides N.C."/>
        </authorList>
    </citation>
    <scope>NUCLEOTIDE SEQUENCE [LARGE SCALE GENOMIC DNA]</scope>
    <source>
        <strain evidence="4">DSM 17132 / JCM 16389 / KACC 11308 / NBRC 106382 / 4M15</strain>
    </source>
</reference>
<evidence type="ECO:0000259" key="2">
    <source>
        <dbReference type="Pfam" id="PF07715"/>
    </source>
</evidence>
<dbReference type="Gene3D" id="2.60.40.10">
    <property type="entry name" value="Immunoglobulins"/>
    <property type="match status" value="1"/>
</dbReference>
<reference key="1">
    <citation type="submission" date="2010-11" db="EMBL/GenBank/DDBJ databases">
        <title>The complete genome of Leadbetterella byssophila DSM 17132.</title>
        <authorList>
            <consortium name="US DOE Joint Genome Institute (JGI-PGF)"/>
            <person name="Lucas S."/>
            <person name="Copeland A."/>
            <person name="Lapidus A."/>
            <person name="Glavina del Rio T."/>
            <person name="Dalin E."/>
            <person name="Tice H."/>
            <person name="Bruce D."/>
            <person name="Goodwin L."/>
            <person name="Pitluck S."/>
            <person name="Kyrpides N."/>
            <person name="Mavromatis K."/>
            <person name="Ivanova N."/>
            <person name="Teshima H."/>
            <person name="Brettin T."/>
            <person name="Detter J.C."/>
            <person name="Han C."/>
            <person name="Tapia R."/>
            <person name="Land M."/>
            <person name="Hauser L."/>
            <person name="Markowitz V."/>
            <person name="Cheng J.-F."/>
            <person name="Hugenholtz P."/>
            <person name="Woyke T."/>
            <person name="Wu D."/>
            <person name="Tindall B."/>
            <person name="Pomrenke H.G."/>
            <person name="Brambilla E."/>
            <person name="Klenk H.-P."/>
            <person name="Eisen J.A."/>
        </authorList>
    </citation>
    <scope>NUCLEOTIDE SEQUENCE [LARGE SCALE GENOMIC DNA]</scope>
    <source>
        <strain>DSM 17132</strain>
    </source>
</reference>
<dbReference type="RefSeq" id="WP_013408720.1">
    <property type="nucleotide sequence ID" value="NC_014655.1"/>
</dbReference>
<feature type="domain" description="TonB-dependent receptor plug" evidence="2">
    <location>
        <begin position="127"/>
        <end position="215"/>
    </location>
</feature>
<evidence type="ECO:0000313" key="4">
    <source>
        <dbReference type="Proteomes" id="UP000007435"/>
    </source>
</evidence>
<name>E4RSD6_LEAB4</name>
<evidence type="ECO:0000313" key="3">
    <source>
        <dbReference type="EMBL" id="ADQ17672.1"/>
    </source>
</evidence>
<dbReference type="SUPFAM" id="SSF49478">
    <property type="entry name" value="Cna protein B-type domain"/>
    <property type="match status" value="1"/>
</dbReference>
<dbReference type="InterPro" id="IPR037066">
    <property type="entry name" value="Plug_dom_sf"/>
</dbReference>
<dbReference type="PANTHER" id="PTHR30069:SF29">
    <property type="entry name" value="HEMOGLOBIN AND HEMOGLOBIN-HAPTOGLOBIN-BINDING PROTEIN 1-RELATED"/>
    <property type="match status" value="1"/>
</dbReference>
<keyword evidence="3" id="KW-0675">Receptor</keyword>
<dbReference type="InterPro" id="IPR013783">
    <property type="entry name" value="Ig-like_fold"/>
</dbReference>